<name>A0A6L5YPU9_9FIRM</name>
<accession>A0A6L5YPU9</accession>
<dbReference type="Proteomes" id="UP000474024">
    <property type="component" value="Unassembled WGS sequence"/>
</dbReference>
<sequence>MKGRASAGLRDRTNQRLWRKLRKKSGYVMPEAKNQSENNSWYRLWYITAAAATAGCLVHVVFQMSRLLSVAVFVSVFVYLQRMLKMKKQQMLQEIRLQEVSVYMDTVLYAFMKYGKISEALSDAGRALTAGKMKETIHKAFDHMQYTFDNTELLADSLGMIEAEYQTGRIHNIHEFMLHVEDYGGDFRRPAQLLLNEKQMWEKRIRKAIEERKRMFRDVVLSVAASIVICIIVQHIPAMNLDISKNRWIQTGTFLLILADEVILLRAQRYLAADWLQYDKFREDEQYEKKMIEFRNYDERRSRRISFFLGKMMAVISAGLLWKGWNGPAVTGMLLMLLFFAQHRAGHYLAKKRLTAEIRRAFPNWLMDLVLLLQSENVQVALQKSVRNAPGVLRLELRELIGRLQLSPEDAAPYHSFLQEFEIPEIQSAMSMLYALSAGHGGNSDRQLGELISRNQEMLDEAEKHKNSDRNAGLYLLFLAPVLTASAKMLLDMSVFMLSFLRTTVG</sequence>
<reference evidence="2 3" key="1">
    <citation type="submission" date="2019-08" db="EMBL/GenBank/DDBJ databases">
        <title>In-depth cultivation of the pig gut microbiome towards novel bacterial diversity and tailored functional studies.</title>
        <authorList>
            <person name="Wylensek D."/>
            <person name="Hitch T.C.A."/>
            <person name="Clavel T."/>
        </authorList>
    </citation>
    <scope>NUCLEOTIDE SEQUENCE [LARGE SCALE GENOMIC DNA]</scope>
    <source>
        <strain evidence="2 3">MUC/MUC-530-WT-4D</strain>
    </source>
</reference>
<feature type="transmembrane region" description="Helical" evidence="1">
    <location>
        <begin position="68"/>
        <end position="84"/>
    </location>
</feature>
<evidence type="ECO:0008006" key="4">
    <source>
        <dbReference type="Google" id="ProtNLM"/>
    </source>
</evidence>
<keyword evidence="1" id="KW-0812">Transmembrane</keyword>
<proteinExistence type="predicted"/>
<feature type="transmembrane region" description="Helical" evidence="1">
    <location>
        <begin position="474"/>
        <end position="501"/>
    </location>
</feature>
<evidence type="ECO:0000313" key="3">
    <source>
        <dbReference type="Proteomes" id="UP000474024"/>
    </source>
</evidence>
<keyword evidence="1" id="KW-1133">Transmembrane helix</keyword>
<dbReference type="RefSeq" id="WP_154429287.1">
    <property type="nucleotide sequence ID" value="NZ_VUNI01000005.1"/>
</dbReference>
<evidence type="ECO:0000256" key="1">
    <source>
        <dbReference type="SAM" id="Phobius"/>
    </source>
</evidence>
<evidence type="ECO:0000313" key="2">
    <source>
        <dbReference type="EMBL" id="MST74318.1"/>
    </source>
</evidence>
<feature type="transmembrane region" description="Helical" evidence="1">
    <location>
        <begin position="328"/>
        <end position="350"/>
    </location>
</feature>
<comment type="caution">
    <text evidence="2">The sequence shown here is derived from an EMBL/GenBank/DDBJ whole genome shotgun (WGS) entry which is preliminary data.</text>
</comment>
<feature type="transmembrane region" description="Helical" evidence="1">
    <location>
        <begin position="44"/>
        <end position="62"/>
    </location>
</feature>
<feature type="transmembrane region" description="Helical" evidence="1">
    <location>
        <begin position="305"/>
        <end position="322"/>
    </location>
</feature>
<dbReference type="AlphaFoldDB" id="A0A6L5YPU9"/>
<dbReference type="EMBL" id="VUNI01000005">
    <property type="protein sequence ID" value="MST74318.1"/>
    <property type="molecule type" value="Genomic_DNA"/>
</dbReference>
<feature type="transmembrane region" description="Helical" evidence="1">
    <location>
        <begin position="215"/>
        <end position="236"/>
    </location>
</feature>
<keyword evidence="1" id="KW-0472">Membrane</keyword>
<feature type="transmembrane region" description="Helical" evidence="1">
    <location>
        <begin position="248"/>
        <end position="267"/>
    </location>
</feature>
<gene>
    <name evidence="2" type="ORF">FYJ75_04615</name>
</gene>
<keyword evidence="3" id="KW-1185">Reference proteome</keyword>
<organism evidence="2 3">
    <name type="scientific">Roseburia porci</name>
    <dbReference type="NCBI Taxonomy" id="2605790"/>
    <lineage>
        <taxon>Bacteria</taxon>
        <taxon>Bacillati</taxon>
        <taxon>Bacillota</taxon>
        <taxon>Clostridia</taxon>
        <taxon>Lachnospirales</taxon>
        <taxon>Lachnospiraceae</taxon>
        <taxon>Roseburia</taxon>
    </lineage>
</organism>
<protein>
    <recommendedName>
        <fullName evidence="4">Flp pilus assembly protein TadB</fullName>
    </recommendedName>
</protein>